<dbReference type="InterPro" id="IPR009091">
    <property type="entry name" value="RCC1/BLIP-II"/>
</dbReference>
<sequence length="1063" mass="120464">MFSWGEDFQQGFRLKKGSAGPPAADGVQSLQLSFHVADLCVGLRVLAFIKDNGEASIIRVSQNASGRREKGKQKFVKCVERLEAVSCTDDGVTLLSDTGVVFYVDSTHSPYTPSPLEALKGIRVTQIACGSQHTVVLSKDGQVYTWGQDSRGQLGLGKDGSSISSPQHVRSLSSMPLVQVSAGGEQSFALSESGSVFGWGRNDCGQLGLGDTTDRSIPTLVHHLNMKKTVFTACGKDHTAVLTMDGVVFTFGSGQHGQLGHNSFGNELRPRLVAELWGSKVTKIACGRYHTLVLTDHMKVYSFGSNEQGQLGPRQEGHPCVPLPVQLLEGTTEGPKIQSIFAGGDSSFATCRPDQEMQSESKSGSKQEAPVESQVDRWISEWGSKLRPKVKQEIHQRFSSASSLNRSFLNQSNHFHTSAMHSGLDLSLCKRVFKKLMHNEAIQSEVGKAVMEMLPSLHENPAGVEGLRVFLILNELLYAMQRSGRVWSVEIAVKVAAAVQSLSTENLQVTANWWTLSMMENKSRHVKVWRTALSEVLRMAPAPLSTVKDILQILQNMYNVNKRKMKIPELTFSSEIDPFFLEEDLNRWRSRLQFMAVNNPPLILCSFAFVMDFKSKQWVFQLNSNLTVVEHLLGRPVPSTSYFELNLRRSSLVEDSFRELAQAAPTHIKKGLVVYFDGDKKITNVYKKDFFHHLFVEIKKEKSEMFMTNDSETLAWFSNKEPEKIKADVYLLGLLCGLALYNDCIFPVPFPLVLFKKLLGVKPTLEDLMEFCPEVGKSLQYIMNYEDDDLEDQYMFFEITWKDTNIDLDPENPGKPVTSQNKKEFVDAYVNYVFNKSVESVFQEFERGFFQLCDRDLLRMFEPEELQRLMVGQDDYDWEKLKQLVRFDSHLENPTMQMFWEVFDELTEDQKRDFLWFVTGSRKAPILGMGQIQMIARLKIIMRGSPDQHLPKSLTCHNILELPSYSSKEIMKDRLTQALIAERTFSSEEERPSPARNRHAVIRRSEVLKRKETRPLLGEDKNFLSAPQRFVAFLRGLLVYGPLPEDDRRMEELWPGTQIQLLL</sequence>
<protein>
    <submittedName>
        <fullName evidence="8">Putative E3 ubiquitin-protein ligase HERC4</fullName>
    </submittedName>
</protein>
<evidence type="ECO:0000256" key="4">
    <source>
        <dbReference type="PROSITE-ProRule" id="PRU00104"/>
    </source>
</evidence>
<organism evidence="8 9">
    <name type="scientific">Oryzias melastigma</name>
    <name type="common">Marine medaka</name>
    <dbReference type="NCBI Taxonomy" id="30732"/>
    <lineage>
        <taxon>Eukaryota</taxon>
        <taxon>Metazoa</taxon>
        <taxon>Chordata</taxon>
        <taxon>Craniata</taxon>
        <taxon>Vertebrata</taxon>
        <taxon>Euteleostomi</taxon>
        <taxon>Actinopterygii</taxon>
        <taxon>Neopterygii</taxon>
        <taxon>Teleostei</taxon>
        <taxon>Neoteleostei</taxon>
        <taxon>Acanthomorphata</taxon>
        <taxon>Ovalentaria</taxon>
        <taxon>Atherinomorphae</taxon>
        <taxon>Beloniformes</taxon>
        <taxon>Adrianichthyidae</taxon>
        <taxon>Oryziinae</taxon>
        <taxon>Oryzias</taxon>
    </lineage>
</organism>
<evidence type="ECO:0000256" key="5">
    <source>
        <dbReference type="PROSITE-ProRule" id="PRU00235"/>
    </source>
</evidence>
<feature type="region of interest" description="Disordered" evidence="6">
    <location>
        <begin position="351"/>
        <end position="372"/>
    </location>
</feature>
<dbReference type="Proteomes" id="UP000646548">
    <property type="component" value="Unassembled WGS sequence"/>
</dbReference>
<evidence type="ECO:0000256" key="1">
    <source>
        <dbReference type="ARBA" id="ARBA00022679"/>
    </source>
</evidence>
<dbReference type="InterPro" id="IPR000569">
    <property type="entry name" value="HECT_dom"/>
</dbReference>
<accession>A0A834KYQ9</accession>
<dbReference type="PANTHER" id="PTHR45622:SF73">
    <property type="entry name" value="E3 UBIQUITIN-PROTEIN LIGASE HERC4-LIKE ISOFORM X1-RELATED"/>
    <property type="match status" value="1"/>
</dbReference>
<keyword evidence="1" id="KW-0808">Transferase</keyword>
<dbReference type="Gene3D" id="3.30.2410.10">
    <property type="entry name" value="Hect, E3 ligase catalytic domain"/>
    <property type="match status" value="1"/>
</dbReference>
<dbReference type="InterPro" id="IPR035983">
    <property type="entry name" value="Hect_E3_ubiquitin_ligase"/>
</dbReference>
<feature type="active site" description="Glycyl thioester intermediate" evidence="4">
    <location>
        <position position="956"/>
    </location>
</feature>
<dbReference type="Gene3D" id="3.30.2160.10">
    <property type="entry name" value="Hect, E3 ligase catalytic domain"/>
    <property type="match status" value="1"/>
</dbReference>
<dbReference type="AlphaFoldDB" id="A0A834KYQ9"/>
<evidence type="ECO:0000313" key="8">
    <source>
        <dbReference type="EMBL" id="KAF6735609.1"/>
    </source>
</evidence>
<gene>
    <name evidence="8" type="ORF">FQA47_018980</name>
</gene>
<dbReference type="SMART" id="SM00119">
    <property type="entry name" value="HECTc"/>
    <property type="match status" value="1"/>
</dbReference>
<evidence type="ECO:0000256" key="2">
    <source>
        <dbReference type="ARBA" id="ARBA00022737"/>
    </source>
</evidence>
<feature type="repeat" description="RCC1" evidence="5">
    <location>
        <begin position="141"/>
        <end position="193"/>
    </location>
</feature>
<feature type="compositionally biased region" description="Polar residues" evidence="6">
    <location>
        <begin position="356"/>
        <end position="366"/>
    </location>
</feature>
<dbReference type="GO" id="GO:0016567">
    <property type="term" value="P:protein ubiquitination"/>
    <property type="evidence" value="ECO:0007669"/>
    <property type="project" value="TreeGrafter"/>
</dbReference>
<feature type="repeat" description="RCC1" evidence="5">
    <location>
        <begin position="298"/>
        <end position="353"/>
    </location>
</feature>
<feature type="repeat" description="RCC1" evidence="5">
    <location>
        <begin position="194"/>
        <end position="245"/>
    </location>
</feature>
<evidence type="ECO:0000259" key="7">
    <source>
        <dbReference type="PROSITE" id="PS50237"/>
    </source>
</evidence>
<dbReference type="PROSITE" id="PS50012">
    <property type="entry name" value="RCC1_3"/>
    <property type="match status" value="4"/>
</dbReference>
<feature type="repeat" description="RCC1" evidence="5">
    <location>
        <begin position="246"/>
        <end position="297"/>
    </location>
</feature>
<comment type="caution">
    <text evidence="8">The sequence shown here is derived from an EMBL/GenBank/DDBJ whole genome shotgun (WGS) entry which is preliminary data.</text>
</comment>
<dbReference type="SUPFAM" id="SSF56204">
    <property type="entry name" value="Hect, E3 ligase catalytic domain"/>
    <property type="match status" value="1"/>
</dbReference>
<dbReference type="PROSITE" id="PS50237">
    <property type="entry name" value="HECT"/>
    <property type="match status" value="1"/>
</dbReference>
<dbReference type="InterPro" id="IPR000408">
    <property type="entry name" value="Reg_chr_condens"/>
</dbReference>
<dbReference type="PANTHER" id="PTHR45622">
    <property type="entry name" value="UBIQUITIN-PROTEIN LIGASE E3A-RELATED"/>
    <property type="match status" value="1"/>
</dbReference>
<dbReference type="InterPro" id="IPR058923">
    <property type="entry name" value="RCC1-like_dom"/>
</dbReference>
<dbReference type="GO" id="GO:0061630">
    <property type="term" value="F:ubiquitin protein ligase activity"/>
    <property type="evidence" value="ECO:0007669"/>
    <property type="project" value="TreeGrafter"/>
</dbReference>
<dbReference type="EMBL" id="WKFB01000102">
    <property type="protein sequence ID" value="KAF6735609.1"/>
    <property type="molecule type" value="Genomic_DNA"/>
</dbReference>
<feature type="domain" description="HECT" evidence="7">
    <location>
        <begin position="664"/>
        <end position="988"/>
    </location>
</feature>
<dbReference type="InterPro" id="IPR051709">
    <property type="entry name" value="Ub-ligase/GTPase-reg"/>
</dbReference>
<dbReference type="PROSITE" id="PS00626">
    <property type="entry name" value="RCC1_2"/>
    <property type="match status" value="2"/>
</dbReference>
<dbReference type="PRINTS" id="PR00633">
    <property type="entry name" value="RCCNDNSATION"/>
</dbReference>
<evidence type="ECO:0000256" key="6">
    <source>
        <dbReference type="SAM" id="MobiDB-lite"/>
    </source>
</evidence>
<dbReference type="SUPFAM" id="SSF50985">
    <property type="entry name" value="RCC1/BLIP-II"/>
    <property type="match status" value="1"/>
</dbReference>
<keyword evidence="2" id="KW-0677">Repeat</keyword>
<dbReference type="Gene3D" id="3.90.1750.10">
    <property type="entry name" value="Hect, E3 ligase catalytic domains"/>
    <property type="match status" value="1"/>
</dbReference>
<dbReference type="FunFam" id="3.30.2410.10:FF:000003">
    <property type="entry name" value="probable E3 ubiquitin-protein ligase HERC4 isoform X1"/>
    <property type="match status" value="1"/>
</dbReference>
<dbReference type="GO" id="GO:0006511">
    <property type="term" value="P:ubiquitin-dependent protein catabolic process"/>
    <property type="evidence" value="ECO:0007669"/>
    <property type="project" value="TreeGrafter"/>
</dbReference>
<dbReference type="Pfam" id="PF00632">
    <property type="entry name" value="HECT"/>
    <property type="match status" value="1"/>
</dbReference>
<dbReference type="Gene3D" id="2.130.10.30">
    <property type="entry name" value="Regulator of chromosome condensation 1/beta-lactamase-inhibitor protein II"/>
    <property type="match status" value="1"/>
</dbReference>
<evidence type="ECO:0000256" key="3">
    <source>
        <dbReference type="ARBA" id="ARBA00022786"/>
    </source>
</evidence>
<name>A0A834KYQ9_ORYME</name>
<reference evidence="8" key="1">
    <citation type="journal article" name="BMC Genomics">
        <title>Long-read sequencing and de novo genome assembly of marine medaka (Oryzias melastigma).</title>
        <authorList>
            <person name="Liang P."/>
            <person name="Saqib H.S.A."/>
            <person name="Ni X."/>
            <person name="Shen Y."/>
        </authorList>
    </citation>
    <scope>NUCLEOTIDE SEQUENCE</scope>
    <source>
        <strain evidence="8">Bigg-433</strain>
    </source>
</reference>
<proteinExistence type="predicted"/>
<evidence type="ECO:0000313" key="9">
    <source>
        <dbReference type="Proteomes" id="UP000646548"/>
    </source>
</evidence>
<dbReference type="GO" id="GO:0005737">
    <property type="term" value="C:cytoplasm"/>
    <property type="evidence" value="ECO:0007669"/>
    <property type="project" value="TreeGrafter"/>
</dbReference>
<dbReference type="Pfam" id="PF25390">
    <property type="entry name" value="WD40_RLD"/>
    <property type="match status" value="1"/>
</dbReference>
<keyword evidence="3 4" id="KW-0833">Ubl conjugation pathway</keyword>